<gene>
    <name evidence="1" type="ORF">P4O66_012382</name>
</gene>
<feature type="non-terminal residue" evidence="1">
    <location>
        <position position="1"/>
    </location>
</feature>
<protein>
    <submittedName>
        <fullName evidence="1">Uncharacterized protein</fullName>
    </submittedName>
</protein>
<name>A0AAD9DRF7_9TELE</name>
<dbReference type="EMBL" id="JAROKS010000019">
    <property type="protein sequence ID" value="KAK1792435.1"/>
    <property type="molecule type" value="Genomic_DNA"/>
</dbReference>
<evidence type="ECO:0000313" key="2">
    <source>
        <dbReference type="Proteomes" id="UP001239994"/>
    </source>
</evidence>
<proteinExistence type="predicted"/>
<sequence length="124" mass="13551">RTSYVMIGVLLCRGRDSCGERKARCGTRSDTIRAFSHRPIGAQDEEETEAAAGTVTAPLRILSALPAPSTMALTICTRFTDEYQLFEELGKPRQLTEMTGMRNVNEATSLFCNAVGSASVFRSQ</sequence>
<accession>A0AAD9DRF7</accession>
<keyword evidence="2" id="KW-1185">Reference proteome</keyword>
<comment type="caution">
    <text evidence="1">The sequence shown here is derived from an EMBL/GenBank/DDBJ whole genome shotgun (WGS) entry which is preliminary data.</text>
</comment>
<organism evidence="1 2">
    <name type="scientific">Electrophorus voltai</name>
    <dbReference type="NCBI Taxonomy" id="2609070"/>
    <lineage>
        <taxon>Eukaryota</taxon>
        <taxon>Metazoa</taxon>
        <taxon>Chordata</taxon>
        <taxon>Craniata</taxon>
        <taxon>Vertebrata</taxon>
        <taxon>Euteleostomi</taxon>
        <taxon>Actinopterygii</taxon>
        <taxon>Neopterygii</taxon>
        <taxon>Teleostei</taxon>
        <taxon>Ostariophysi</taxon>
        <taxon>Gymnotiformes</taxon>
        <taxon>Gymnotoidei</taxon>
        <taxon>Gymnotidae</taxon>
        <taxon>Electrophorus</taxon>
    </lineage>
</organism>
<dbReference type="AlphaFoldDB" id="A0AAD9DRF7"/>
<dbReference type="Proteomes" id="UP001239994">
    <property type="component" value="Unassembled WGS sequence"/>
</dbReference>
<reference evidence="1" key="1">
    <citation type="submission" date="2023-03" db="EMBL/GenBank/DDBJ databases">
        <title>Electrophorus voltai genome.</title>
        <authorList>
            <person name="Bian C."/>
        </authorList>
    </citation>
    <scope>NUCLEOTIDE SEQUENCE</scope>
    <source>
        <strain evidence="1">CB-2022</strain>
        <tissue evidence="1">Muscle</tissue>
    </source>
</reference>
<evidence type="ECO:0000313" key="1">
    <source>
        <dbReference type="EMBL" id="KAK1792435.1"/>
    </source>
</evidence>